<dbReference type="Gene3D" id="2.40.10.350">
    <property type="entry name" value="Rod shape-determining protein MreC, domain 2"/>
    <property type="match status" value="1"/>
</dbReference>
<dbReference type="NCBIfam" id="NF010532">
    <property type="entry name" value="PRK13922.9-3"/>
    <property type="match status" value="1"/>
</dbReference>
<protein>
    <recommendedName>
        <fullName evidence="2 5">Cell shape-determining protein MreC</fullName>
    </recommendedName>
    <alternativeName>
        <fullName evidence="4 5">Cell shape protein MreC</fullName>
    </alternativeName>
</protein>
<proteinExistence type="inferred from homology"/>
<evidence type="ECO:0000256" key="4">
    <source>
        <dbReference type="ARBA" id="ARBA00032089"/>
    </source>
</evidence>
<keyword evidence="10" id="KW-1185">Reference proteome</keyword>
<keyword evidence="7" id="KW-1133">Transmembrane helix</keyword>
<dbReference type="STRING" id="1003.SAMN04488541_102185"/>
<gene>
    <name evidence="9" type="ORF">SAMN04488541_102185</name>
</gene>
<dbReference type="InterPro" id="IPR055342">
    <property type="entry name" value="MreC_beta-barrel_core"/>
</dbReference>
<dbReference type="GO" id="GO:0008360">
    <property type="term" value="P:regulation of cell shape"/>
    <property type="evidence" value="ECO:0007669"/>
    <property type="project" value="UniProtKB-KW"/>
</dbReference>
<evidence type="ECO:0000256" key="6">
    <source>
        <dbReference type="SAM" id="Coils"/>
    </source>
</evidence>
<evidence type="ECO:0000256" key="2">
    <source>
        <dbReference type="ARBA" id="ARBA00013855"/>
    </source>
</evidence>
<evidence type="ECO:0000256" key="7">
    <source>
        <dbReference type="SAM" id="Phobius"/>
    </source>
</evidence>
<dbReference type="InterPro" id="IPR042175">
    <property type="entry name" value="Cell/Rod_MreC_2"/>
</dbReference>
<evidence type="ECO:0000313" key="10">
    <source>
        <dbReference type="Proteomes" id="UP000199513"/>
    </source>
</evidence>
<dbReference type="InterPro" id="IPR042177">
    <property type="entry name" value="Cell/Rod_1"/>
</dbReference>
<comment type="similarity">
    <text evidence="1 5">Belongs to the MreC family.</text>
</comment>
<dbReference type="InterPro" id="IPR007221">
    <property type="entry name" value="MreC"/>
</dbReference>
<keyword evidence="3 5" id="KW-0133">Cell shape</keyword>
<keyword evidence="7" id="KW-0472">Membrane</keyword>
<comment type="function">
    <text evidence="5">Involved in formation and maintenance of cell shape.</text>
</comment>
<dbReference type="Proteomes" id="UP000199513">
    <property type="component" value="Unassembled WGS sequence"/>
</dbReference>
<keyword evidence="7" id="KW-0812">Transmembrane</keyword>
<sequence>MRQLFLFLYRYRFFFTFLAWEFVCTWLIIRNNAYQSAAAFTSSNQLVAYIYDIRNYFTSYIALPRMNDELAQENKKLYEQVAFLKKEIEVLEMNKAKQNADFLANYEYIPAKVINNSLLRTKNYLTINKGRKDGIEEGMGVVSNSGIIGKVKACTDNYSTVISLLHENIQVASRIKKNNIICTTKWDLLDYREANVLEIGRHVNLSVGDTIVASGFSEVYPENYPIGIVKTINYPKSNSFLEVKIRLTADFASLTYVYVIKNKKQNEIDKLEKAIKEDK</sequence>
<organism evidence="9 10">
    <name type="scientific">Thermoflexibacter ruber</name>
    <dbReference type="NCBI Taxonomy" id="1003"/>
    <lineage>
        <taxon>Bacteria</taxon>
        <taxon>Pseudomonadati</taxon>
        <taxon>Bacteroidota</taxon>
        <taxon>Cytophagia</taxon>
        <taxon>Cytophagales</taxon>
        <taxon>Thermoflexibacteraceae</taxon>
        <taxon>Thermoflexibacter</taxon>
    </lineage>
</organism>
<dbReference type="Gene3D" id="2.40.10.340">
    <property type="entry name" value="Rod shape-determining protein MreC, domain 1"/>
    <property type="match status" value="1"/>
</dbReference>
<accession>A0A1I2H4K2</accession>
<evidence type="ECO:0000256" key="3">
    <source>
        <dbReference type="ARBA" id="ARBA00022960"/>
    </source>
</evidence>
<feature type="domain" description="Rod shape-determining protein MreC beta-barrel core" evidence="8">
    <location>
        <begin position="113"/>
        <end position="261"/>
    </location>
</feature>
<dbReference type="EMBL" id="FONY01000021">
    <property type="protein sequence ID" value="SFF24300.1"/>
    <property type="molecule type" value="Genomic_DNA"/>
</dbReference>
<dbReference type="OrthoDB" id="9811827at2"/>
<evidence type="ECO:0000259" key="8">
    <source>
        <dbReference type="Pfam" id="PF04085"/>
    </source>
</evidence>
<evidence type="ECO:0000256" key="5">
    <source>
        <dbReference type="PIRNR" id="PIRNR038471"/>
    </source>
</evidence>
<name>A0A1I2H4K2_9BACT</name>
<dbReference type="Pfam" id="PF04085">
    <property type="entry name" value="MreC"/>
    <property type="match status" value="1"/>
</dbReference>
<feature type="coiled-coil region" evidence="6">
    <location>
        <begin position="67"/>
        <end position="101"/>
    </location>
</feature>
<dbReference type="AlphaFoldDB" id="A0A1I2H4K2"/>
<dbReference type="PIRSF" id="PIRSF038471">
    <property type="entry name" value="MreC"/>
    <property type="match status" value="1"/>
</dbReference>
<dbReference type="PANTHER" id="PTHR34138:SF1">
    <property type="entry name" value="CELL SHAPE-DETERMINING PROTEIN MREC"/>
    <property type="match status" value="1"/>
</dbReference>
<dbReference type="PANTHER" id="PTHR34138">
    <property type="entry name" value="CELL SHAPE-DETERMINING PROTEIN MREC"/>
    <property type="match status" value="1"/>
</dbReference>
<feature type="transmembrane region" description="Helical" evidence="7">
    <location>
        <begin position="12"/>
        <end position="29"/>
    </location>
</feature>
<dbReference type="GO" id="GO:0005886">
    <property type="term" value="C:plasma membrane"/>
    <property type="evidence" value="ECO:0007669"/>
    <property type="project" value="TreeGrafter"/>
</dbReference>
<keyword evidence="6" id="KW-0175">Coiled coil</keyword>
<evidence type="ECO:0000256" key="1">
    <source>
        <dbReference type="ARBA" id="ARBA00009369"/>
    </source>
</evidence>
<evidence type="ECO:0000313" key="9">
    <source>
        <dbReference type="EMBL" id="SFF24300.1"/>
    </source>
</evidence>
<dbReference type="RefSeq" id="WP_091545931.1">
    <property type="nucleotide sequence ID" value="NZ_FONY01000021.1"/>
</dbReference>
<reference evidence="9 10" key="1">
    <citation type="submission" date="2016-10" db="EMBL/GenBank/DDBJ databases">
        <authorList>
            <person name="de Groot N.N."/>
        </authorList>
    </citation>
    <scope>NUCLEOTIDE SEQUENCE [LARGE SCALE GENOMIC DNA]</scope>
    <source>
        <strain>GEY</strain>
        <strain evidence="10">DSM 9560</strain>
    </source>
</reference>
<dbReference type="NCBIfam" id="TIGR00219">
    <property type="entry name" value="mreC"/>
    <property type="match status" value="1"/>
</dbReference>